<reference evidence="1" key="1">
    <citation type="submission" date="2021-06" db="EMBL/GenBank/DDBJ databases">
        <authorList>
            <person name="Kallberg Y."/>
            <person name="Tangrot J."/>
            <person name="Rosling A."/>
        </authorList>
    </citation>
    <scope>NUCLEOTIDE SEQUENCE</scope>
    <source>
        <strain evidence="1">MA453B</strain>
    </source>
</reference>
<organism evidence="1 2">
    <name type="scientific">Dentiscutata erythropus</name>
    <dbReference type="NCBI Taxonomy" id="1348616"/>
    <lineage>
        <taxon>Eukaryota</taxon>
        <taxon>Fungi</taxon>
        <taxon>Fungi incertae sedis</taxon>
        <taxon>Mucoromycota</taxon>
        <taxon>Glomeromycotina</taxon>
        <taxon>Glomeromycetes</taxon>
        <taxon>Diversisporales</taxon>
        <taxon>Gigasporaceae</taxon>
        <taxon>Dentiscutata</taxon>
    </lineage>
</organism>
<evidence type="ECO:0000313" key="1">
    <source>
        <dbReference type="EMBL" id="CAG8771896.1"/>
    </source>
</evidence>
<accession>A0A9N9NY91</accession>
<dbReference type="Proteomes" id="UP000789405">
    <property type="component" value="Unassembled WGS sequence"/>
</dbReference>
<gene>
    <name evidence="1" type="ORF">DERYTH_LOCUS18772</name>
</gene>
<protein>
    <submittedName>
        <fullName evidence="1">18644_t:CDS:1</fullName>
    </submittedName>
</protein>
<dbReference type="EMBL" id="CAJVPY010019525">
    <property type="protein sequence ID" value="CAG8771896.1"/>
    <property type="molecule type" value="Genomic_DNA"/>
</dbReference>
<sequence>TILGFRSKILCNNCRLSPIASGSRSLFKLISSDFRETSSARR</sequence>
<proteinExistence type="predicted"/>
<comment type="caution">
    <text evidence="1">The sequence shown here is derived from an EMBL/GenBank/DDBJ whole genome shotgun (WGS) entry which is preliminary data.</text>
</comment>
<feature type="non-terminal residue" evidence="1">
    <location>
        <position position="1"/>
    </location>
</feature>
<dbReference type="AlphaFoldDB" id="A0A9N9NY91"/>
<evidence type="ECO:0000313" key="2">
    <source>
        <dbReference type="Proteomes" id="UP000789405"/>
    </source>
</evidence>
<keyword evidence="2" id="KW-1185">Reference proteome</keyword>
<name>A0A9N9NY91_9GLOM</name>